<name>A0A0D3IZF1_EMIH1</name>
<reference evidence="2" key="1">
    <citation type="journal article" date="2013" name="Nature">
        <title>Pan genome of the phytoplankton Emiliania underpins its global distribution.</title>
        <authorList>
            <person name="Read B.A."/>
            <person name="Kegel J."/>
            <person name="Klute M.J."/>
            <person name="Kuo A."/>
            <person name="Lefebvre S.C."/>
            <person name="Maumus F."/>
            <person name="Mayer C."/>
            <person name="Miller J."/>
            <person name="Monier A."/>
            <person name="Salamov A."/>
            <person name="Young J."/>
            <person name="Aguilar M."/>
            <person name="Claverie J.M."/>
            <person name="Frickenhaus S."/>
            <person name="Gonzalez K."/>
            <person name="Herman E.K."/>
            <person name="Lin Y.C."/>
            <person name="Napier J."/>
            <person name="Ogata H."/>
            <person name="Sarno A.F."/>
            <person name="Shmutz J."/>
            <person name="Schroeder D."/>
            <person name="de Vargas C."/>
            <person name="Verret F."/>
            <person name="von Dassow P."/>
            <person name="Valentin K."/>
            <person name="Van de Peer Y."/>
            <person name="Wheeler G."/>
            <person name="Dacks J.B."/>
            <person name="Delwiche C.F."/>
            <person name="Dyhrman S.T."/>
            <person name="Glockner G."/>
            <person name="John U."/>
            <person name="Richards T."/>
            <person name="Worden A.Z."/>
            <person name="Zhang X."/>
            <person name="Grigoriev I.V."/>
            <person name="Allen A.E."/>
            <person name="Bidle K."/>
            <person name="Borodovsky M."/>
            <person name="Bowler C."/>
            <person name="Brownlee C."/>
            <person name="Cock J.M."/>
            <person name="Elias M."/>
            <person name="Gladyshev V.N."/>
            <person name="Groth M."/>
            <person name="Guda C."/>
            <person name="Hadaegh A."/>
            <person name="Iglesias-Rodriguez M.D."/>
            <person name="Jenkins J."/>
            <person name="Jones B.M."/>
            <person name="Lawson T."/>
            <person name="Leese F."/>
            <person name="Lindquist E."/>
            <person name="Lobanov A."/>
            <person name="Lomsadze A."/>
            <person name="Malik S.B."/>
            <person name="Marsh M.E."/>
            <person name="Mackinder L."/>
            <person name="Mock T."/>
            <person name="Mueller-Roeber B."/>
            <person name="Pagarete A."/>
            <person name="Parker M."/>
            <person name="Probert I."/>
            <person name="Quesneville H."/>
            <person name="Raines C."/>
            <person name="Rensing S.A."/>
            <person name="Riano-Pachon D.M."/>
            <person name="Richier S."/>
            <person name="Rokitta S."/>
            <person name="Shiraiwa Y."/>
            <person name="Soanes D.M."/>
            <person name="van der Giezen M."/>
            <person name="Wahlund T.M."/>
            <person name="Williams B."/>
            <person name="Wilson W."/>
            <person name="Wolfe G."/>
            <person name="Wurch L.L."/>
        </authorList>
    </citation>
    <scope>NUCLEOTIDE SEQUENCE</scope>
</reference>
<proteinExistence type="predicted"/>
<keyword evidence="2" id="KW-1185">Reference proteome</keyword>
<dbReference type="KEGG" id="ehx:EMIHUDRAFT_118921"/>
<dbReference type="Proteomes" id="UP000013827">
    <property type="component" value="Unassembled WGS sequence"/>
</dbReference>
<sequence length="345" mass="35690">MPASAAEMQGLPSLSLPASERAPTFQEASLSVADAAYPVVKGLTSRAVAPLAGRAVTLAATGDPKEIIKTIDAGLDAFLSVPPDRFFSTVRSLKAATSAAAKAPSCNLICMPPVSSVEDVVASASAISVTSPDKLKAFAFQGVMSLASGDKQQCTQVLAETLKFSLDELVRLKDSIGALLFAIDNAAQAAAPPVKLPAVKTFPKNSRIEQAGLELADGLYPIVGSLEAKAVGPLAGRVVTLAATGGTRGRSTHERGKVAGRMANALSVTDSTKLKVFVYQAVRSIQSGDPQQLKAAAAEARRFEASLNQAEVRRVTRSVFDLLDAAGADLSPSEVAWVNGFVGLT</sequence>
<reference evidence="1" key="2">
    <citation type="submission" date="2024-10" db="UniProtKB">
        <authorList>
            <consortium name="EnsemblProtists"/>
        </authorList>
    </citation>
    <scope>IDENTIFICATION</scope>
</reference>
<dbReference type="AlphaFoldDB" id="A0A0D3IZF1"/>
<dbReference type="HOGENOM" id="CLU_805190_0_0_1"/>
<dbReference type="eggNOG" id="ENOG502SY1C">
    <property type="taxonomic scope" value="Eukaryota"/>
</dbReference>
<dbReference type="RefSeq" id="XP_005769065.1">
    <property type="nucleotide sequence ID" value="XM_005769008.1"/>
</dbReference>
<organism evidence="1 2">
    <name type="scientific">Emiliania huxleyi (strain CCMP1516)</name>
    <dbReference type="NCBI Taxonomy" id="280463"/>
    <lineage>
        <taxon>Eukaryota</taxon>
        <taxon>Haptista</taxon>
        <taxon>Haptophyta</taxon>
        <taxon>Prymnesiophyceae</taxon>
        <taxon>Isochrysidales</taxon>
        <taxon>Noelaerhabdaceae</taxon>
        <taxon>Emiliania</taxon>
    </lineage>
</organism>
<dbReference type="PaxDb" id="2903-EOD16636"/>
<evidence type="ECO:0000313" key="1">
    <source>
        <dbReference type="EnsemblProtists" id="EOD16636"/>
    </source>
</evidence>
<protein>
    <submittedName>
        <fullName evidence="1">Uncharacterized protein</fullName>
    </submittedName>
</protein>
<accession>A0A0D3IZF1</accession>
<dbReference type="GeneID" id="17262784"/>
<dbReference type="EnsemblProtists" id="EOD16636">
    <property type="protein sequence ID" value="EOD16636"/>
    <property type="gene ID" value="EMIHUDRAFT_118921"/>
</dbReference>
<evidence type="ECO:0000313" key="2">
    <source>
        <dbReference type="Proteomes" id="UP000013827"/>
    </source>
</evidence>